<dbReference type="EMBL" id="JACWZY010000032">
    <property type="protein sequence ID" value="MBD2704499.1"/>
    <property type="molecule type" value="Genomic_DNA"/>
</dbReference>
<proteinExistence type="predicted"/>
<evidence type="ECO:0000313" key="1">
    <source>
        <dbReference type="EMBL" id="MBD2704499.1"/>
    </source>
</evidence>
<evidence type="ECO:0000313" key="2">
    <source>
        <dbReference type="Proteomes" id="UP000598820"/>
    </source>
</evidence>
<reference evidence="1" key="1">
    <citation type="submission" date="2020-09" db="EMBL/GenBank/DDBJ databases">
        <authorList>
            <person name="Kim M.K."/>
        </authorList>
    </citation>
    <scope>NUCLEOTIDE SEQUENCE</scope>
    <source>
        <strain evidence="1">BT702</strain>
    </source>
</reference>
<dbReference type="Proteomes" id="UP000598820">
    <property type="component" value="Unassembled WGS sequence"/>
</dbReference>
<keyword evidence="2" id="KW-1185">Reference proteome</keyword>
<accession>A0A926Y0T2</accession>
<sequence length="110" mass="13525">MSSRFILHIPSLRPDGMALFPFILVRRPNPDKILLNHERIHLRQQAELGIILFYLWYVVEYLIRRIQFRDHYSAYRNISFEREAFANEQNLTYLTTRSLWRFFRYVSKET</sequence>
<dbReference type="RefSeq" id="WP_190891122.1">
    <property type="nucleotide sequence ID" value="NZ_JACWZY010000032.1"/>
</dbReference>
<comment type="caution">
    <text evidence="1">The sequence shown here is derived from an EMBL/GenBank/DDBJ whole genome shotgun (WGS) entry which is preliminary data.</text>
</comment>
<gene>
    <name evidence="1" type="ORF">IC229_27915</name>
</gene>
<name>A0A926Y0T2_9BACT</name>
<dbReference type="AlphaFoldDB" id="A0A926Y0T2"/>
<protein>
    <recommendedName>
        <fullName evidence="3">DUF4157 domain-containing protein</fullName>
    </recommendedName>
</protein>
<evidence type="ECO:0008006" key="3">
    <source>
        <dbReference type="Google" id="ProtNLM"/>
    </source>
</evidence>
<organism evidence="1 2">
    <name type="scientific">Spirosoma profusum</name>
    <dbReference type="NCBI Taxonomy" id="2771354"/>
    <lineage>
        <taxon>Bacteria</taxon>
        <taxon>Pseudomonadati</taxon>
        <taxon>Bacteroidota</taxon>
        <taxon>Cytophagia</taxon>
        <taxon>Cytophagales</taxon>
        <taxon>Cytophagaceae</taxon>
        <taxon>Spirosoma</taxon>
    </lineage>
</organism>